<keyword evidence="3" id="KW-1185">Reference proteome</keyword>
<feature type="region of interest" description="Disordered" evidence="1">
    <location>
        <begin position="1"/>
        <end position="25"/>
    </location>
</feature>
<name>A0A1J9S5N1_9PEZI</name>
<gene>
    <name evidence="2" type="ORF">BKCO1_1800092</name>
</gene>
<dbReference type="AlphaFoldDB" id="A0A1J9S5N1"/>
<evidence type="ECO:0000256" key="1">
    <source>
        <dbReference type="SAM" id="MobiDB-lite"/>
    </source>
</evidence>
<evidence type="ECO:0000313" key="3">
    <source>
        <dbReference type="Proteomes" id="UP000183809"/>
    </source>
</evidence>
<comment type="caution">
    <text evidence="2">The sequence shown here is derived from an EMBL/GenBank/DDBJ whole genome shotgun (WGS) entry which is preliminary data.</text>
</comment>
<dbReference type="EMBL" id="MNUE01000018">
    <property type="protein sequence ID" value="OJD35252.1"/>
    <property type="molecule type" value="Genomic_DNA"/>
</dbReference>
<organism evidence="2 3">
    <name type="scientific">Diplodia corticola</name>
    <dbReference type="NCBI Taxonomy" id="236234"/>
    <lineage>
        <taxon>Eukaryota</taxon>
        <taxon>Fungi</taxon>
        <taxon>Dikarya</taxon>
        <taxon>Ascomycota</taxon>
        <taxon>Pezizomycotina</taxon>
        <taxon>Dothideomycetes</taxon>
        <taxon>Dothideomycetes incertae sedis</taxon>
        <taxon>Botryosphaeriales</taxon>
        <taxon>Botryosphaeriaceae</taxon>
        <taxon>Diplodia</taxon>
    </lineage>
</organism>
<reference evidence="2 3" key="1">
    <citation type="submission" date="2016-10" db="EMBL/GenBank/DDBJ databases">
        <title>Proteomics and genomics reveal pathogen-plant mechanisms compatible with a hemibiotrophic lifestyle of Diplodia corticola.</title>
        <authorList>
            <person name="Fernandes I."/>
            <person name="De Jonge R."/>
            <person name="Van De Peer Y."/>
            <person name="Devreese B."/>
            <person name="Alves A."/>
            <person name="Esteves A.C."/>
        </authorList>
    </citation>
    <scope>NUCLEOTIDE SEQUENCE [LARGE SCALE GENOMIC DNA]</scope>
    <source>
        <strain evidence="2 3">CBS 112549</strain>
    </source>
</reference>
<proteinExistence type="predicted"/>
<evidence type="ECO:0000313" key="2">
    <source>
        <dbReference type="EMBL" id="OJD35252.1"/>
    </source>
</evidence>
<dbReference type="RefSeq" id="XP_020131512.1">
    <property type="nucleotide sequence ID" value="XM_020271874.1"/>
</dbReference>
<accession>A0A1J9S5N1</accession>
<sequence>MTLLSPPPLSTNNNSSTQERGRRVPTVVPAQETVLNCTLSDSQKTVEMQNITKPQIFSKDFAMEPEMLQTYTKNRSQTHHYIDSYKDPPSWDFGGSMSQLSYSTTADPIAV</sequence>
<protein>
    <submittedName>
        <fullName evidence="2">Uncharacterized protein</fullName>
    </submittedName>
</protein>
<dbReference type="Proteomes" id="UP000183809">
    <property type="component" value="Unassembled WGS sequence"/>
</dbReference>
<dbReference type="GeneID" id="31012133"/>